<organism evidence="9 10">
    <name type="scientific">Fluviicoccus keumensis</name>
    <dbReference type="NCBI Taxonomy" id="1435465"/>
    <lineage>
        <taxon>Bacteria</taxon>
        <taxon>Pseudomonadati</taxon>
        <taxon>Pseudomonadota</taxon>
        <taxon>Gammaproteobacteria</taxon>
        <taxon>Moraxellales</taxon>
        <taxon>Moraxellaceae</taxon>
        <taxon>Fluviicoccus</taxon>
    </lineage>
</organism>
<dbReference type="GO" id="GO:0042128">
    <property type="term" value="P:nitrate assimilation"/>
    <property type="evidence" value="ECO:0007669"/>
    <property type="project" value="UniProtKB-KW"/>
</dbReference>
<proteinExistence type="inferred from homology"/>
<evidence type="ECO:0000256" key="3">
    <source>
        <dbReference type="ARBA" id="ARBA00022692"/>
    </source>
</evidence>
<feature type="transmembrane region" description="Helical" evidence="7">
    <location>
        <begin position="422"/>
        <end position="441"/>
    </location>
</feature>
<feature type="transmembrane region" description="Helical" evidence="7">
    <location>
        <begin position="386"/>
        <end position="410"/>
    </location>
</feature>
<dbReference type="Proteomes" id="UP000292423">
    <property type="component" value="Unassembled WGS sequence"/>
</dbReference>
<dbReference type="RefSeq" id="WP_130410310.1">
    <property type="nucleotide sequence ID" value="NZ_SHKX01000001.1"/>
</dbReference>
<feature type="transmembrane region" description="Helical" evidence="7">
    <location>
        <begin position="447"/>
        <end position="467"/>
    </location>
</feature>
<dbReference type="PROSITE" id="PS00216">
    <property type="entry name" value="SUGAR_TRANSPORT_1"/>
    <property type="match status" value="1"/>
</dbReference>
<feature type="domain" description="Major facilitator superfamily (MFS) profile" evidence="8">
    <location>
        <begin position="18"/>
        <end position="472"/>
    </location>
</feature>
<name>A0A4Q7ZDP4_9GAMM</name>
<keyword evidence="5" id="KW-0534">Nitrate assimilation</keyword>
<keyword evidence="10" id="KW-1185">Reference proteome</keyword>
<dbReference type="InterPro" id="IPR011701">
    <property type="entry name" value="MFS"/>
</dbReference>
<comment type="caution">
    <text evidence="9">The sequence shown here is derived from an EMBL/GenBank/DDBJ whole genome shotgun (WGS) entry which is preliminary data.</text>
</comment>
<feature type="transmembrane region" description="Helical" evidence="7">
    <location>
        <begin position="173"/>
        <end position="192"/>
    </location>
</feature>
<dbReference type="SUPFAM" id="SSF103473">
    <property type="entry name" value="MFS general substrate transporter"/>
    <property type="match status" value="1"/>
</dbReference>
<protein>
    <submittedName>
        <fullName evidence="9">NNP family nitrate/nitrite transporter-like MFS transporter</fullName>
    </submittedName>
</protein>
<evidence type="ECO:0000256" key="6">
    <source>
        <dbReference type="ARBA" id="ARBA00023136"/>
    </source>
</evidence>
<evidence type="ECO:0000313" key="9">
    <source>
        <dbReference type="EMBL" id="RZU48213.1"/>
    </source>
</evidence>
<keyword evidence="4 7" id="KW-1133">Transmembrane helix</keyword>
<evidence type="ECO:0000256" key="7">
    <source>
        <dbReference type="SAM" id="Phobius"/>
    </source>
</evidence>
<reference evidence="9 10" key="1">
    <citation type="submission" date="2019-02" db="EMBL/GenBank/DDBJ databases">
        <title>Genomic Encyclopedia of Type Strains, Phase IV (KMG-IV): sequencing the most valuable type-strain genomes for metagenomic binning, comparative biology and taxonomic classification.</title>
        <authorList>
            <person name="Goeker M."/>
        </authorList>
    </citation>
    <scope>NUCLEOTIDE SEQUENCE [LARGE SCALE GENOMIC DNA]</scope>
    <source>
        <strain evidence="9 10">DSM 105135</strain>
    </source>
</reference>
<keyword evidence="3 7" id="KW-0812">Transmembrane</keyword>
<dbReference type="AlphaFoldDB" id="A0A4Q7ZDP4"/>
<feature type="transmembrane region" description="Helical" evidence="7">
    <location>
        <begin position="327"/>
        <end position="346"/>
    </location>
</feature>
<dbReference type="Pfam" id="PF07690">
    <property type="entry name" value="MFS_1"/>
    <property type="match status" value="2"/>
</dbReference>
<feature type="transmembrane region" description="Helical" evidence="7">
    <location>
        <begin position="114"/>
        <end position="133"/>
    </location>
</feature>
<feature type="transmembrane region" description="Helical" evidence="7">
    <location>
        <begin position="221"/>
        <end position="242"/>
    </location>
</feature>
<dbReference type="GO" id="GO:0015112">
    <property type="term" value="F:nitrate transmembrane transporter activity"/>
    <property type="evidence" value="ECO:0007669"/>
    <property type="project" value="InterPro"/>
</dbReference>
<dbReference type="EMBL" id="SHKX01000001">
    <property type="protein sequence ID" value="RZU48213.1"/>
    <property type="molecule type" value="Genomic_DNA"/>
</dbReference>
<dbReference type="Gene3D" id="1.20.1250.20">
    <property type="entry name" value="MFS general substrate transporter like domains"/>
    <property type="match status" value="2"/>
</dbReference>
<sequence length="489" mass="52707">MKFKTLPLLSWNVPRIRTLHYTWLAFFITFIIWFAAAPLMPTIKAYFHLTDAQVKALLMLNVAITIPTRILVGVLVDKYGPRRSYSFLLAFCGVLCLTFAAAQSFEWLAVTRFLLGSVGAGFVIGIRLVSEWFPAREVGIAEGIYGGWGNFGAAVASMSLPALALAFGGDDGWRYAIACTGIIAIVYSVIFYRGVRDTPEGSTYFKPQKVGGLEVTSKGDFIAYALMNIPLYAALAILTWRLSPAGLKLLSMNSAYIAYAVIAALAVYQWSKIWHVNKHLFTGEHPAAPRYQFKQVAILNVAYMACFGSELAVVSMLPMFFIDNFGVSKVMAGMTAGCFAVMNLFARPGGGFLSDAFGRRKMLLIALGGQTLGYLLMSQMNGSWSLGGAIAVVIATSVFVQCACGAVYSVVPLIQRRMTGQIAGMAGAYGNVGGVVFLTVLSFVSPSAFFVVLAGTSAVAFLGGLYISEPKGHMVEKDAEGNVHLIAVE</sequence>
<dbReference type="PANTHER" id="PTHR23515">
    <property type="entry name" value="HIGH-AFFINITY NITRATE TRANSPORTER 2.3"/>
    <property type="match status" value="1"/>
</dbReference>
<accession>A0A4Q7ZDP4</accession>
<feature type="transmembrane region" description="Helical" evidence="7">
    <location>
        <begin position="297"/>
        <end position="321"/>
    </location>
</feature>
<feature type="transmembrane region" description="Helical" evidence="7">
    <location>
        <begin position="21"/>
        <end position="40"/>
    </location>
</feature>
<feature type="transmembrane region" description="Helical" evidence="7">
    <location>
        <begin position="52"/>
        <end position="72"/>
    </location>
</feature>
<dbReference type="InterPro" id="IPR044772">
    <property type="entry name" value="NO3_transporter"/>
</dbReference>
<dbReference type="InterPro" id="IPR020846">
    <property type="entry name" value="MFS_dom"/>
</dbReference>
<dbReference type="GO" id="GO:0016020">
    <property type="term" value="C:membrane"/>
    <property type="evidence" value="ECO:0007669"/>
    <property type="project" value="UniProtKB-SubCell"/>
</dbReference>
<dbReference type="PROSITE" id="PS50850">
    <property type="entry name" value="MFS"/>
    <property type="match status" value="1"/>
</dbReference>
<evidence type="ECO:0000313" key="10">
    <source>
        <dbReference type="Proteomes" id="UP000292423"/>
    </source>
</evidence>
<dbReference type="InterPro" id="IPR036259">
    <property type="entry name" value="MFS_trans_sf"/>
</dbReference>
<evidence type="ECO:0000259" key="8">
    <source>
        <dbReference type="PROSITE" id="PS50850"/>
    </source>
</evidence>
<dbReference type="OrthoDB" id="9773404at2"/>
<feature type="transmembrane region" description="Helical" evidence="7">
    <location>
        <begin position="145"/>
        <end position="167"/>
    </location>
</feature>
<feature type="transmembrane region" description="Helical" evidence="7">
    <location>
        <begin position="362"/>
        <end position="380"/>
    </location>
</feature>
<feature type="transmembrane region" description="Helical" evidence="7">
    <location>
        <begin position="254"/>
        <end position="271"/>
    </location>
</feature>
<comment type="subcellular location">
    <subcellularLocation>
        <location evidence="1">Membrane</location>
        <topology evidence="1">Multi-pass membrane protein</topology>
    </subcellularLocation>
</comment>
<evidence type="ECO:0000256" key="5">
    <source>
        <dbReference type="ARBA" id="ARBA00023063"/>
    </source>
</evidence>
<comment type="similarity">
    <text evidence="2">Belongs to the major facilitator superfamily. Nitrate/nitrite porter (TC 2.A.1.8) family.</text>
</comment>
<evidence type="ECO:0000256" key="4">
    <source>
        <dbReference type="ARBA" id="ARBA00022989"/>
    </source>
</evidence>
<gene>
    <name evidence="9" type="ORF">EV700_0003</name>
</gene>
<evidence type="ECO:0000256" key="2">
    <source>
        <dbReference type="ARBA" id="ARBA00008432"/>
    </source>
</evidence>
<evidence type="ECO:0000256" key="1">
    <source>
        <dbReference type="ARBA" id="ARBA00004141"/>
    </source>
</evidence>
<keyword evidence="6 7" id="KW-0472">Membrane</keyword>
<dbReference type="InterPro" id="IPR005829">
    <property type="entry name" value="Sugar_transporter_CS"/>
</dbReference>
<feature type="transmembrane region" description="Helical" evidence="7">
    <location>
        <begin position="84"/>
        <end position="102"/>
    </location>
</feature>